<dbReference type="GO" id="GO:0006952">
    <property type="term" value="P:defense response"/>
    <property type="evidence" value="ECO:0007669"/>
    <property type="project" value="InterPro"/>
</dbReference>
<keyword evidence="2" id="KW-0677">Repeat</keyword>
<evidence type="ECO:0000256" key="2">
    <source>
        <dbReference type="ARBA" id="ARBA00022737"/>
    </source>
</evidence>
<dbReference type="InterPro" id="IPR027417">
    <property type="entry name" value="P-loop_NTPase"/>
</dbReference>
<dbReference type="Pfam" id="PF01582">
    <property type="entry name" value="TIR"/>
    <property type="match status" value="1"/>
</dbReference>
<dbReference type="GO" id="GO:0043531">
    <property type="term" value="F:ADP binding"/>
    <property type="evidence" value="ECO:0007669"/>
    <property type="project" value="InterPro"/>
</dbReference>
<dbReference type="Gene3D" id="3.80.10.10">
    <property type="entry name" value="Ribonuclease Inhibitor"/>
    <property type="match status" value="1"/>
</dbReference>
<keyword evidence="6" id="KW-0378">Hydrolase</keyword>
<keyword evidence="1" id="KW-0433">Leucine-rich repeat</keyword>
<reference evidence="7" key="3">
    <citation type="submission" date="2015-04" db="UniProtKB">
        <authorList>
            <consortium name="EnsemblPlants"/>
        </authorList>
    </citation>
    <scope>IDENTIFICATION</scope>
    <source>
        <strain evidence="7">cv. Jemalong A17</strain>
    </source>
</reference>
<dbReference type="InterPro" id="IPR044974">
    <property type="entry name" value="Disease_R_plants"/>
</dbReference>
<keyword evidence="3" id="KW-0520">NAD</keyword>
<feature type="domain" description="TIR" evidence="4">
    <location>
        <begin position="35"/>
        <end position="203"/>
    </location>
</feature>
<dbReference type="InterPro" id="IPR042197">
    <property type="entry name" value="Apaf_helical"/>
</dbReference>
<dbReference type="Gene3D" id="1.10.8.430">
    <property type="entry name" value="Helical domain of apoptotic protease-activating factors"/>
    <property type="match status" value="1"/>
</dbReference>
<dbReference type="FunFam" id="3.40.50.10140:FF:000007">
    <property type="entry name" value="Disease resistance protein (TIR-NBS-LRR class)"/>
    <property type="match status" value="1"/>
</dbReference>
<dbReference type="SUPFAM" id="SSF52058">
    <property type="entry name" value="L domain-like"/>
    <property type="match status" value="1"/>
</dbReference>
<organism evidence="5 8">
    <name type="scientific">Medicago truncatula</name>
    <name type="common">Barrel medic</name>
    <name type="synonym">Medicago tribuloides</name>
    <dbReference type="NCBI Taxonomy" id="3880"/>
    <lineage>
        <taxon>Eukaryota</taxon>
        <taxon>Viridiplantae</taxon>
        <taxon>Streptophyta</taxon>
        <taxon>Embryophyta</taxon>
        <taxon>Tracheophyta</taxon>
        <taxon>Spermatophyta</taxon>
        <taxon>Magnoliopsida</taxon>
        <taxon>eudicotyledons</taxon>
        <taxon>Gunneridae</taxon>
        <taxon>Pentapetalae</taxon>
        <taxon>rosids</taxon>
        <taxon>fabids</taxon>
        <taxon>Fabales</taxon>
        <taxon>Fabaceae</taxon>
        <taxon>Papilionoideae</taxon>
        <taxon>50 kb inversion clade</taxon>
        <taxon>NPAAA clade</taxon>
        <taxon>Hologalegina</taxon>
        <taxon>IRL clade</taxon>
        <taxon>Trifolieae</taxon>
        <taxon>Medicago</taxon>
    </lineage>
</organism>
<dbReference type="Proteomes" id="UP000265566">
    <property type="component" value="Chromosome 4"/>
</dbReference>
<dbReference type="GO" id="GO:0007165">
    <property type="term" value="P:signal transduction"/>
    <property type="evidence" value="ECO:0007669"/>
    <property type="project" value="InterPro"/>
</dbReference>
<keyword evidence="8" id="KW-1185">Reference proteome</keyword>
<dbReference type="EMBL" id="CM001220">
    <property type="protein sequence ID" value="AES86804.2"/>
    <property type="molecule type" value="Genomic_DNA"/>
</dbReference>
<dbReference type="InterPro" id="IPR003593">
    <property type="entry name" value="AAA+_ATPase"/>
</dbReference>
<dbReference type="InterPro" id="IPR058192">
    <property type="entry name" value="WHD_ROQ1-like"/>
</dbReference>
<protein>
    <submittedName>
        <fullName evidence="5">Disease resistance protein (TIR-NBS-LRR class)</fullName>
    </submittedName>
    <submittedName>
        <fullName evidence="6">Putative TIR domain, P-loop containing nucleoside triphosphate hydrolase</fullName>
    </submittedName>
</protein>
<dbReference type="InterPro" id="IPR002182">
    <property type="entry name" value="NB-ARC"/>
</dbReference>
<evidence type="ECO:0000256" key="1">
    <source>
        <dbReference type="ARBA" id="ARBA00022614"/>
    </source>
</evidence>
<dbReference type="Gramene" id="rna20703">
    <property type="protein sequence ID" value="RHN58761.1"/>
    <property type="gene ID" value="gene20703"/>
</dbReference>
<evidence type="ECO:0000313" key="5">
    <source>
        <dbReference type="EMBL" id="AES86804.2"/>
    </source>
</evidence>
<dbReference type="PROSITE" id="PS50104">
    <property type="entry name" value="TIR"/>
    <property type="match status" value="1"/>
</dbReference>
<dbReference type="ExpressionAtlas" id="G7JLX1">
    <property type="expression patterns" value="differential"/>
</dbReference>
<dbReference type="SUPFAM" id="SSF52200">
    <property type="entry name" value="Toll/Interleukin receptor TIR domain"/>
    <property type="match status" value="1"/>
</dbReference>
<dbReference type="Gene3D" id="3.40.50.300">
    <property type="entry name" value="P-loop containing nucleotide triphosphate hydrolases"/>
    <property type="match status" value="1"/>
</dbReference>
<evidence type="ECO:0000313" key="6">
    <source>
        <dbReference type="EMBL" id="RHN58761.1"/>
    </source>
</evidence>
<dbReference type="SMR" id="G7JLX1"/>
<accession>G7JLX1</accession>
<dbReference type="Gene3D" id="3.40.50.10140">
    <property type="entry name" value="Toll/interleukin-1 receptor homology (TIR) domain"/>
    <property type="match status" value="1"/>
</dbReference>
<reference evidence="6" key="5">
    <citation type="journal article" date="2018" name="Nat. Plants">
        <title>Whole-genome landscape of Medicago truncatula symbiotic genes.</title>
        <authorList>
            <person name="Pecrix Y."/>
            <person name="Gamas P."/>
            <person name="Carrere S."/>
        </authorList>
    </citation>
    <scope>NUCLEOTIDE SEQUENCE</scope>
    <source>
        <tissue evidence="6">Leaves</tissue>
    </source>
</reference>
<dbReference type="SMART" id="SM00255">
    <property type="entry name" value="TIR"/>
    <property type="match status" value="1"/>
</dbReference>
<dbReference type="PRINTS" id="PR00364">
    <property type="entry name" value="DISEASERSIST"/>
</dbReference>
<evidence type="ECO:0000313" key="7">
    <source>
        <dbReference type="EnsemblPlants" id="AES86804"/>
    </source>
</evidence>
<dbReference type="SUPFAM" id="SSF52540">
    <property type="entry name" value="P-loop containing nucleoside triphosphate hydrolases"/>
    <property type="match status" value="1"/>
</dbReference>
<reference evidence="9" key="4">
    <citation type="journal article" date="2018" name="Nat. Plants">
        <title>Whole-genome landscape of Medicago truncatula symbiotic genes.</title>
        <authorList>
            <person name="Pecrix Y."/>
            <person name="Staton S.E."/>
            <person name="Sallet E."/>
            <person name="Lelandais-Briere C."/>
            <person name="Moreau S."/>
            <person name="Carrere S."/>
            <person name="Blein T."/>
            <person name="Jardinaud M.F."/>
            <person name="Latrasse D."/>
            <person name="Zouine M."/>
            <person name="Zahm M."/>
            <person name="Kreplak J."/>
            <person name="Mayjonade B."/>
            <person name="Satge C."/>
            <person name="Perez M."/>
            <person name="Cauet S."/>
            <person name="Marande W."/>
            <person name="Chantry-Darmon C."/>
            <person name="Lopez-Roques C."/>
            <person name="Bouchez O."/>
            <person name="Berard A."/>
            <person name="Debelle F."/>
            <person name="Munos S."/>
            <person name="Bendahmane A."/>
            <person name="Berges H."/>
            <person name="Niebel A."/>
            <person name="Buitink J."/>
            <person name="Frugier F."/>
            <person name="Benhamed M."/>
            <person name="Crespi M."/>
            <person name="Gouzy J."/>
            <person name="Gamas P."/>
        </authorList>
    </citation>
    <scope>NUCLEOTIDE SEQUENCE [LARGE SCALE GENOMIC DNA]</scope>
    <source>
        <strain evidence="9">cv. Jemalong A17</strain>
    </source>
</reference>
<evidence type="ECO:0000259" key="4">
    <source>
        <dbReference type="PROSITE" id="PS50104"/>
    </source>
</evidence>
<name>G7JLX1_MEDTR</name>
<dbReference type="EMBL" id="PSQE01000004">
    <property type="protein sequence ID" value="RHN58761.1"/>
    <property type="molecule type" value="Genomic_DNA"/>
</dbReference>
<reference evidence="5 8" key="1">
    <citation type="journal article" date="2011" name="Nature">
        <title>The Medicago genome provides insight into the evolution of rhizobial symbioses.</title>
        <authorList>
            <person name="Young N.D."/>
            <person name="Debelle F."/>
            <person name="Oldroyd G.E."/>
            <person name="Geurts R."/>
            <person name="Cannon S.B."/>
            <person name="Udvardi M.K."/>
            <person name="Benedito V.A."/>
            <person name="Mayer K.F."/>
            <person name="Gouzy J."/>
            <person name="Schoof H."/>
            <person name="Van de Peer Y."/>
            <person name="Proost S."/>
            <person name="Cook D.R."/>
            <person name="Meyers B.C."/>
            <person name="Spannagl M."/>
            <person name="Cheung F."/>
            <person name="De Mita S."/>
            <person name="Krishnakumar V."/>
            <person name="Gundlach H."/>
            <person name="Zhou S."/>
            <person name="Mudge J."/>
            <person name="Bharti A.K."/>
            <person name="Murray J.D."/>
            <person name="Naoumkina M.A."/>
            <person name="Rosen B."/>
            <person name="Silverstein K.A."/>
            <person name="Tang H."/>
            <person name="Rombauts S."/>
            <person name="Zhao P.X."/>
            <person name="Zhou P."/>
            <person name="Barbe V."/>
            <person name="Bardou P."/>
            <person name="Bechner M."/>
            <person name="Bellec A."/>
            <person name="Berger A."/>
            <person name="Berges H."/>
            <person name="Bidwell S."/>
            <person name="Bisseling T."/>
            <person name="Choisne N."/>
            <person name="Couloux A."/>
            <person name="Denny R."/>
            <person name="Deshpande S."/>
            <person name="Dai X."/>
            <person name="Doyle J.J."/>
            <person name="Dudez A.M."/>
            <person name="Farmer A.D."/>
            <person name="Fouteau S."/>
            <person name="Franken C."/>
            <person name="Gibelin C."/>
            <person name="Gish J."/>
            <person name="Goldstein S."/>
            <person name="Gonzalez A.J."/>
            <person name="Green P.J."/>
            <person name="Hallab A."/>
            <person name="Hartog M."/>
            <person name="Hua A."/>
            <person name="Humphray S.J."/>
            <person name="Jeong D.H."/>
            <person name="Jing Y."/>
            <person name="Jocker A."/>
            <person name="Kenton S.M."/>
            <person name="Kim D.J."/>
            <person name="Klee K."/>
            <person name="Lai H."/>
            <person name="Lang C."/>
            <person name="Lin S."/>
            <person name="Macmil S.L."/>
            <person name="Magdelenat G."/>
            <person name="Matthews L."/>
            <person name="McCorrison J."/>
            <person name="Monaghan E.L."/>
            <person name="Mun J.H."/>
            <person name="Najar F.Z."/>
            <person name="Nicholson C."/>
            <person name="Noirot C."/>
            <person name="O'Bleness M."/>
            <person name="Paule C.R."/>
            <person name="Poulain J."/>
            <person name="Prion F."/>
            <person name="Qin B."/>
            <person name="Qu C."/>
            <person name="Retzel E.F."/>
            <person name="Riddle C."/>
            <person name="Sallet E."/>
            <person name="Samain S."/>
            <person name="Samson N."/>
            <person name="Sanders I."/>
            <person name="Saurat O."/>
            <person name="Scarpelli C."/>
            <person name="Schiex T."/>
            <person name="Segurens B."/>
            <person name="Severin A.J."/>
            <person name="Sherrier D.J."/>
            <person name="Shi R."/>
            <person name="Sims S."/>
            <person name="Singer S.R."/>
            <person name="Sinharoy S."/>
            <person name="Sterck L."/>
            <person name="Viollet A."/>
            <person name="Wang B.B."/>
            <person name="Wang K."/>
            <person name="Wang M."/>
            <person name="Wang X."/>
            <person name="Warfsmann J."/>
            <person name="Weissenbach J."/>
            <person name="White D.D."/>
            <person name="White J.D."/>
            <person name="Wiley G.B."/>
            <person name="Wincker P."/>
            <person name="Xing Y."/>
            <person name="Yang L."/>
            <person name="Yao Z."/>
            <person name="Ying F."/>
            <person name="Zhai J."/>
            <person name="Zhou L."/>
            <person name="Zuber A."/>
            <person name="Denarie J."/>
            <person name="Dixon R.A."/>
            <person name="May G.D."/>
            <person name="Schwartz D.C."/>
            <person name="Rogers J."/>
            <person name="Quetier F."/>
            <person name="Town C.D."/>
            <person name="Roe B.A."/>
        </authorList>
    </citation>
    <scope>NUCLEOTIDE SEQUENCE [LARGE SCALE GENOMIC DNA]</scope>
    <source>
        <strain evidence="5">A17</strain>
        <strain evidence="7 8">cv. Jemalong A17</strain>
    </source>
</reference>
<proteinExistence type="predicted"/>
<dbReference type="AlphaFoldDB" id="G7JLX1"/>
<evidence type="ECO:0000313" key="8">
    <source>
        <dbReference type="Proteomes" id="UP000002051"/>
    </source>
</evidence>
<dbReference type="KEGG" id="mtr:11414540"/>
<evidence type="ECO:0000313" key="9">
    <source>
        <dbReference type="Proteomes" id="UP000265566"/>
    </source>
</evidence>
<dbReference type="Proteomes" id="UP000002051">
    <property type="component" value="Chromosome 4"/>
</dbReference>
<dbReference type="HOGENOM" id="CLU_001561_1_1_1"/>
<sequence length="1098" mass="124959">MSYPTSSSSYDLQRRRTLLLDLNLTPFENDLALTKKYDVFLSFRGEDTRASFISHLTSSLQNAGILIFKDDQSLQRGDHISPSLVHAIESSKISVIVFSKNYADSKWCLQELWQIMVRHRTTGQVVLPVFYDVDPSEVRHQTGEFGKSFLNLLNRISHEEKWMALEWRNELRVAAGLAGFVVLNSRNESEVIKDIVENVTRLLDKTDLFVADNPVGIDSRVQDMIQLLDTQQTNDVLLLGMWGMGGIGKTTVAKAIYNKIGRNFEGRSFIANIREVWGKDCGQVNLQEQLMYDIFKETTTKIQNVESGISILNGRLCHKRVLLVLDDVNKLDQLNALCGSCKWFAPGSRIIITTRDKHILRGNRVDKIYIMKEMDESESLELFSWHAFKQARPSKDFSEISTNVVQYSGRLPLALEVLGSYLFDREVTEWICVLEKLKRIPNDQVHQKLKISYDGLNDDTEKSIFLDIACFFIGMDRNDVIHILNGSGFFAEIGISVLVERSLVTVDDKNKLGMHDLLRDMGREIIREKSPMEPEERSRLWFHDDVLDVLSEHTGTKAVEGLTLKMPCHSAQRFSTKTFENMKKLRLLQLSGVQLDGDFKYISRNLKWLHWNGFPLRCIPSNFYQRNIVSIELENSNAKLVWKEIQRMEQLKILNLSHSHHLTQTPDFSYLPNLEKLVLEDCPRLSQVSHSIGHLKKVVLINLKDCISLCSLPRNIYTLKTLNTLILSGCLMIDKLEEDLEQMESLTTLIANNTGITKVPFSLVRSKSIGFISLCGYEGFSRDVFPSIIWSWMSPNNLSPAFQTASHMSSLVSLEASTCIFHDLSSISIVLPKLQSLWLTCGSELQLSQDATRIVNALSVASSMELESTATTSQVPDVNSLIECRSQVKVSTTPNSMKSLLFQMGMNSLITNILKERILKNLTIDEHGRFSLPCDNYPDWLAFNSEGSSVIFEVPQVEGRSLKTIMCIVYSSSPYDITSDGLENVLVINHTKTTIQLYKREALSSFENEEWQRVVTNMEPGDKVEIVVVFGNSFIVMKTAVYLIYDEPVVEILEQCHTPDKNVLVDIGDENECAAMRISRQVEPTDDFEQKQKRRKID</sequence>
<dbReference type="EnsemblPlants" id="AES86804">
    <property type="protein sequence ID" value="AES86804"/>
    <property type="gene ID" value="MTR_4g014990"/>
</dbReference>
<dbReference type="InterPro" id="IPR035897">
    <property type="entry name" value="Toll_tir_struct_dom_sf"/>
</dbReference>
<dbReference type="Pfam" id="PF23282">
    <property type="entry name" value="WHD_ROQ1"/>
    <property type="match status" value="1"/>
</dbReference>
<evidence type="ECO:0000256" key="3">
    <source>
        <dbReference type="ARBA" id="ARBA00023027"/>
    </source>
</evidence>
<dbReference type="InterPro" id="IPR000157">
    <property type="entry name" value="TIR_dom"/>
</dbReference>
<dbReference type="PANTHER" id="PTHR11017">
    <property type="entry name" value="LEUCINE-RICH REPEAT-CONTAINING PROTEIN"/>
    <property type="match status" value="1"/>
</dbReference>
<dbReference type="SMART" id="SM00382">
    <property type="entry name" value="AAA"/>
    <property type="match status" value="1"/>
</dbReference>
<dbReference type="Pfam" id="PF00931">
    <property type="entry name" value="NB-ARC"/>
    <property type="match status" value="1"/>
</dbReference>
<dbReference type="GO" id="GO:0016787">
    <property type="term" value="F:hydrolase activity"/>
    <property type="evidence" value="ECO:0007669"/>
    <property type="project" value="UniProtKB-KW"/>
</dbReference>
<reference evidence="5 8" key="2">
    <citation type="journal article" date="2014" name="BMC Genomics">
        <title>An improved genome release (version Mt4.0) for the model legume Medicago truncatula.</title>
        <authorList>
            <person name="Tang H."/>
            <person name="Krishnakumar V."/>
            <person name="Bidwell S."/>
            <person name="Rosen B."/>
            <person name="Chan A."/>
            <person name="Zhou S."/>
            <person name="Gentzbittel L."/>
            <person name="Childs K.L."/>
            <person name="Yandell M."/>
            <person name="Gundlach H."/>
            <person name="Mayer K.F."/>
            <person name="Schwartz D.C."/>
            <person name="Town C.D."/>
        </authorList>
    </citation>
    <scope>GENOME REANNOTATION</scope>
    <source>
        <strain evidence="7 8">cv. Jemalong A17</strain>
    </source>
</reference>
<dbReference type="OrthoDB" id="1901675at2759"/>
<gene>
    <name evidence="7" type="primary">11414540</name>
    <name evidence="5" type="ordered locus">MTR_4g014990</name>
    <name evidence="6" type="ORF">MtrunA17_Chr4g0005851</name>
</gene>
<dbReference type="PANTHER" id="PTHR11017:SF271">
    <property type="entry name" value="DISEASE RESISTANCE PROTEIN (TIR-NBS-LRR CLASS) FAMILY"/>
    <property type="match status" value="1"/>
</dbReference>
<dbReference type="InterPro" id="IPR032675">
    <property type="entry name" value="LRR_dom_sf"/>
</dbReference>